<name>A0A9N8JZR2_9PEZI</name>
<evidence type="ECO:0000313" key="1">
    <source>
        <dbReference type="EMBL" id="CAD0096272.1"/>
    </source>
</evidence>
<comment type="caution">
    <text evidence="1">The sequence shown here is derived from an EMBL/GenBank/DDBJ whole genome shotgun (WGS) entry which is preliminary data.</text>
</comment>
<organism evidence="1 2">
    <name type="scientific">Aureobasidium vineae</name>
    <dbReference type="NCBI Taxonomy" id="2773715"/>
    <lineage>
        <taxon>Eukaryota</taxon>
        <taxon>Fungi</taxon>
        <taxon>Dikarya</taxon>
        <taxon>Ascomycota</taxon>
        <taxon>Pezizomycotina</taxon>
        <taxon>Dothideomycetes</taxon>
        <taxon>Dothideomycetidae</taxon>
        <taxon>Dothideales</taxon>
        <taxon>Saccotheciaceae</taxon>
        <taxon>Aureobasidium</taxon>
    </lineage>
</organism>
<reference evidence="1" key="1">
    <citation type="submission" date="2020-06" db="EMBL/GenBank/DDBJ databases">
        <authorList>
            <person name="Onetto C."/>
        </authorList>
    </citation>
    <scope>NUCLEOTIDE SEQUENCE</scope>
</reference>
<gene>
    <name evidence="1" type="ORF">AWRI4619_LOCUS9294</name>
</gene>
<dbReference type="Proteomes" id="UP000716446">
    <property type="component" value="Unassembled WGS sequence"/>
</dbReference>
<protein>
    <submittedName>
        <fullName evidence="1">Uncharacterized protein</fullName>
    </submittedName>
</protein>
<dbReference type="EMBL" id="CAIJEN010000016">
    <property type="protein sequence ID" value="CAD0096272.1"/>
    <property type="molecule type" value="Genomic_DNA"/>
</dbReference>
<sequence length="182" mass="19642">MGDNCVGDLTARAEQLARSSSSSDADTFCRTIADGLQENSSSSCYILSQKPRIEAVALTGSTAPKTISSAENTTSNCWPTLPKTNDLTKVFEYDHVAQLNETVPWLGYTPLITVFAPLDNNPDRDIEVNLACMKIVDSDNFSASTETNGTGTANQEGNASSIRRDSWAFVAFSMGVWLMALI</sequence>
<keyword evidence="2" id="KW-1185">Reference proteome</keyword>
<dbReference type="AlphaFoldDB" id="A0A9N8JZR2"/>
<proteinExistence type="predicted"/>
<evidence type="ECO:0000313" key="2">
    <source>
        <dbReference type="Proteomes" id="UP000716446"/>
    </source>
</evidence>
<accession>A0A9N8JZR2</accession>